<keyword evidence="4 9" id="KW-0378">Hydrolase</keyword>
<dbReference type="Proteomes" id="UP000297714">
    <property type="component" value="Unassembled WGS sequence"/>
</dbReference>
<feature type="domain" description="Phosphatidic acid phosphatase type 2/haloperoxidase" evidence="8">
    <location>
        <begin position="51"/>
        <end position="161"/>
    </location>
</feature>
<dbReference type="SUPFAM" id="SSF48317">
    <property type="entry name" value="Acid phosphatase/Vanadium-dependent haloperoxidase"/>
    <property type="match status" value="1"/>
</dbReference>
<dbReference type="GO" id="GO:0050380">
    <property type="term" value="F:undecaprenyl-diphosphatase activity"/>
    <property type="evidence" value="ECO:0007669"/>
    <property type="project" value="UniProtKB-EC"/>
</dbReference>
<evidence type="ECO:0000256" key="4">
    <source>
        <dbReference type="ARBA" id="ARBA00022801"/>
    </source>
</evidence>
<accession>A0A4Z0YE67</accession>
<evidence type="ECO:0000256" key="2">
    <source>
        <dbReference type="ARBA" id="ARBA00022475"/>
    </source>
</evidence>
<feature type="transmembrane region" description="Helical" evidence="7">
    <location>
        <begin position="146"/>
        <end position="167"/>
    </location>
</feature>
<evidence type="ECO:0000256" key="6">
    <source>
        <dbReference type="ARBA" id="ARBA00023136"/>
    </source>
</evidence>
<dbReference type="EC" id="3.6.1.27" evidence="9"/>
<organism evidence="9 10">
    <name type="scientific">Caproiciproducens galactitolivorans</name>
    <dbReference type="NCBI Taxonomy" id="642589"/>
    <lineage>
        <taxon>Bacteria</taxon>
        <taxon>Bacillati</taxon>
        <taxon>Bacillota</taxon>
        <taxon>Clostridia</taxon>
        <taxon>Eubacteriales</taxon>
        <taxon>Acutalibacteraceae</taxon>
        <taxon>Caproiciproducens</taxon>
    </lineage>
</organism>
<dbReference type="PANTHER" id="PTHR14969">
    <property type="entry name" value="SPHINGOSINE-1-PHOSPHATE PHOSPHOHYDROLASE"/>
    <property type="match status" value="1"/>
</dbReference>
<evidence type="ECO:0000259" key="8">
    <source>
        <dbReference type="SMART" id="SM00014"/>
    </source>
</evidence>
<keyword evidence="6 7" id="KW-0472">Membrane</keyword>
<dbReference type="Pfam" id="PF01569">
    <property type="entry name" value="PAP2"/>
    <property type="match status" value="1"/>
</dbReference>
<reference evidence="9 10" key="1">
    <citation type="submission" date="2019-04" db="EMBL/GenBank/DDBJ databases">
        <authorList>
            <person name="Poehlein A."/>
            <person name="Bengelsdorf F.R."/>
            <person name="Duerre P."/>
            <person name="Daniel R."/>
        </authorList>
    </citation>
    <scope>NUCLEOTIDE SEQUENCE [LARGE SCALE GENOMIC DNA]</scope>
    <source>
        <strain evidence="9 10">BS-1</strain>
    </source>
</reference>
<evidence type="ECO:0000313" key="10">
    <source>
        <dbReference type="Proteomes" id="UP000297714"/>
    </source>
</evidence>
<evidence type="ECO:0000256" key="7">
    <source>
        <dbReference type="SAM" id="Phobius"/>
    </source>
</evidence>
<dbReference type="SMART" id="SM00014">
    <property type="entry name" value="acidPPc"/>
    <property type="match status" value="1"/>
</dbReference>
<dbReference type="Gene3D" id="1.20.144.10">
    <property type="entry name" value="Phosphatidic acid phosphatase type 2/haloperoxidase"/>
    <property type="match status" value="1"/>
</dbReference>
<dbReference type="GO" id="GO:0005886">
    <property type="term" value="C:plasma membrane"/>
    <property type="evidence" value="ECO:0007669"/>
    <property type="project" value="UniProtKB-SubCell"/>
</dbReference>
<feature type="transmembrane region" description="Helical" evidence="7">
    <location>
        <begin position="120"/>
        <end position="140"/>
    </location>
</feature>
<feature type="transmembrane region" description="Helical" evidence="7">
    <location>
        <begin position="53"/>
        <end position="75"/>
    </location>
</feature>
<dbReference type="AlphaFoldDB" id="A0A4Z0YE67"/>
<gene>
    <name evidence="9" type="primary">bcrC</name>
    <name evidence="9" type="ORF">CAGA_08730</name>
</gene>
<evidence type="ECO:0000313" key="9">
    <source>
        <dbReference type="EMBL" id="TGJ77501.1"/>
    </source>
</evidence>
<protein>
    <submittedName>
        <fullName evidence="9">Undecaprenyl-diphosphatase BcrC</fullName>
        <ecNumber evidence="9">3.6.1.27</ecNumber>
    </submittedName>
</protein>
<dbReference type="PANTHER" id="PTHR14969:SF62">
    <property type="entry name" value="DECAPRENYLPHOSPHORYL-5-PHOSPHORIBOSE PHOSPHATASE RV3807C-RELATED"/>
    <property type="match status" value="1"/>
</dbReference>
<keyword evidence="10" id="KW-1185">Reference proteome</keyword>
<proteinExistence type="predicted"/>
<evidence type="ECO:0000256" key="1">
    <source>
        <dbReference type="ARBA" id="ARBA00004651"/>
    </source>
</evidence>
<keyword evidence="5 7" id="KW-1133">Transmembrane helix</keyword>
<comment type="caution">
    <text evidence="9">The sequence shown here is derived from an EMBL/GenBank/DDBJ whole genome shotgun (WGS) entry which is preliminary data.</text>
</comment>
<evidence type="ECO:0000256" key="3">
    <source>
        <dbReference type="ARBA" id="ARBA00022692"/>
    </source>
</evidence>
<evidence type="ECO:0000256" key="5">
    <source>
        <dbReference type="ARBA" id="ARBA00022989"/>
    </source>
</evidence>
<sequence length="173" mass="19695">MDITIFNFIQNHFHNEFTDWIFPYITRMGDRGLIWVMAAFCMVISKKYRKNGILLLGILVVTHILGEMMLKPLLARPRPFVTYPGHQLLIPAPEGYSLPSGHAASSFAAAFTLWKANKNFGIPAFFLAFLIAFSRTFLFVHYPSDILCGAILGVLCSYIFIKFSAFYEKKSKI</sequence>
<keyword evidence="3 7" id="KW-0812">Transmembrane</keyword>
<dbReference type="InterPro" id="IPR000326">
    <property type="entry name" value="PAP2/HPO"/>
</dbReference>
<comment type="subcellular location">
    <subcellularLocation>
        <location evidence="1">Cell membrane</location>
        <topology evidence="1">Multi-pass membrane protein</topology>
    </subcellularLocation>
</comment>
<dbReference type="EMBL" id="SRMQ01000002">
    <property type="protein sequence ID" value="TGJ77501.1"/>
    <property type="molecule type" value="Genomic_DNA"/>
</dbReference>
<name>A0A4Z0YE67_9FIRM</name>
<dbReference type="OrthoDB" id="9789113at2"/>
<dbReference type="InterPro" id="IPR036938">
    <property type="entry name" value="PAP2/HPO_sf"/>
</dbReference>
<keyword evidence="2" id="KW-1003">Cell membrane</keyword>
<dbReference type="RefSeq" id="WP_135658093.1">
    <property type="nucleotide sequence ID" value="NZ_JAJUFJ010000012.1"/>
</dbReference>